<feature type="transmembrane region" description="Helical" evidence="2">
    <location>
        <begin position="87"/>
        <end position="106"/>
    </location>
</feature>
<evidence type="ECO:0000313" key="3">
    <source>
        <dbReference type="EMBL" id="VDN26551.1"/>
    </source>
</evidence>
<name>A0A183E437_9BILA</name>
<dbReference type="WBParaSite" id="GPUH_0001575001-mRNA-1">
    <property type="protein sequence ID" value="GPUH_0001575001-mRNA-1"/>
    <property type="gene ID" value="GPUH_0001575001"/>
</dbReference>
<accession>A0A183E437</accession>
<evidence type="ECO:0000313" key="4">
    <source>
        <dbReference type="Proteomes" id="UP000271098"/>
    </source>
</evidence>
<dbReference type="EMBL" id="UYRT01082841">
    <property type="protein sequence ID" value="VDN26551.1"/>
    <property type="molecule type" value="Genomic_DNA"/>
</dbReference>
<protein>
    <submittedName>
        <fullName evidence="5">BTB domain-containing protein</fullName>
    </submittedName>
</protein>
<dbReference type="AlphaFoldDB" id="A0A183E437"/>
<feature type="compositionally biased region" description="Pro residues" evidence="1">
    <location>
        <begin position="13"/>
        <end position="28"/>
    </location>
</feature>
<dbReference type="Proteomes" id="UP000271098">
    <property type="component" value="Unassembled WGS sequence"/>
</dbReference>
<keyword evidence="4" id="KW-1185">Reference proteome</keyword>
<feature type="region of interest" description="Disordered" evidence="1">
    <location>
        <begin position="1"/>
        <end position="42"/>
    </location>
</feature>
<keyword evidence="2" id="KW-1133">Transmembrane helix</keyword>
<keyword evidence="2" id="KW-0472">Membrane</keyword>
<evidence type="ECO:0000313" key="5">
    <source>
        <dbReference type="WBParaSite" id="GPUH_0001575001-mRNA-1"/>
    </source>
</evidence>
<reference evidence="3 4" key="2">
    <citation type="submission" date="2018-11" db="EMBL/GenBank/DDBJ databases">
        <authorList>
            <consortium name="Pathogen Informatics"/>
        </authorList>
    </citation>
    <scope>NUCLEOTIDE SEQUENCE [LARGE SCALE GENOMIC DNA]</scope>
</reference>
<reference evidence="5" key="1">
    <citation type="submission" date="2016-06" db="UniProtKB">
        <authorList>
            <consortium name="WormBaseParasite"/>
        </authorList>
    </citation>
    <scope>IDENTIFICATION</scope>
</reference>
<keyword evidence="2" id="KW-0812">Transmembrane</keyword>
<proteinExistence type="predicted"/>
<gene>
    <name evidence="3" type="ORF">GPUH_LOCUS15728</name>
</gene>
<organism evidence="5">
    <name type="scientific">Gongylonema pulchrum</name>
    <dbReference type="NCBI Taxonomy" id="637853"/>
    <lineage>
        <taxon>Eukaryota</taxon>
        <taxon>Metazoa</taxon>
        <taxon>Ecdysozoa</taxon>
        <taxon>Nematoda</taxon>
        <taxon>Chromadorea</taxon>
        <taxon>Rhabditida</taxon>
        <taxon>Spirurina</taxon>
        <taxon>Spiruromorpha</taxon>
        <taxon>Spiruroidea</taxon>
        <taxon>Gongylonematidae</taxon>
        <taxon>Gongylonema</taxon>
    </lineage>
</organism>
<evidence type="ECO:0000256" key="1">
    <source>
        <dbReference type="SAM" id="MobiDB-lite"/>
    </source>
</evidence>
<sequence>MGDEYEPLGPTLAAPPPPPLLGSSPAPPEVNDGDAKSATENIGVVEEKGGKSGAAECPGSGNSKKHALWAVEEELHFSYEIFCLHRLVISCLSIPVINFLLSSFVLSKNSARKKNWQFGTSDYSSTLPSSIMHDLCAVFHRYWNDRFLEFTSVDKVFWERKLSDVGLRQNLVTSAIATIIHTDTSLYTISALHDDAFKLYYGNETYKSRVMWTEEQATPFEGLFAI</sequence>
<evidence type="ECO:0000256" key="2">
    <source>
        <dbReference type="SAM" id="Phobius"/>
    </source>
</evidence>